<organism evidence="8 9">
    <name type="scientific">Chironomus riparius</name>
    <dbReference type="NCBI Taxonomy" id="315576"/>
    <lineage>
        <taxon>Eukaryota</taxon>
        <taxon>Metazoa</taxon>
        <taxon>Ecdysozoa</taxon>
        <taxon>Arthropoda</taxon>
        <taxon>Hexapoda</taxon>
        <taxon>Insecta</taxon>
        <taxon>Pterygota</taxon>
        <taxon>Neoptera</taxon>
        <taxon>Endopterygota</taxon>
        <taxon>Diptera</taxon>
        <taxon>Nematocera</taxon>
        <taxon>Chironomoidea</taxon>
        <taxon>Chironomidae</taxon>
        <taxon>Chironominae</taxon>
        <taxon>Chironomus</taxon>
    </lineage>
</organism>
<dbReference type="InterPro" id="IPR045087">
    <property type="entry name" value="Cu-oxidase_fam"/>
</dbReference>
<dbReference type="PANTHER" id="PTHR11709">
    <property type="entry name" value="MULTI-COPPER OXIDASE"/>
    <property type="match status" value="1"/>
</dbReference>
<accession>A0A9N9S6Z2</accession>
<feature type="domain" description="Plastocyanin-like" evidence="5">
    <location>
        <begin position="228"/>
        <end position="374"/>
    </location>
</feature>
<sequence>MNLIVLVTIVQLIGSVCCFILYPFIADDFLAKFINSLSINSNKFNVNLINNSVPGEQCNRECHSNDTKICHFKFTLEFYQILGGACNSCLKSNHSDCFNQQCIVGDGIERTFMSINRQLPGPDIQVCKNDIVIVDIDNEMEGTATTIHWHGLLQYDTPYSDGVPFITQCPVAFATKFRYIFYAGNKGTHLYHSHAGQHKSNGIYGALIVREEVKKDAEKLFDYDLPDFYILCSDWMHINAEEFFPGLPSKISLFDSILINGHGRYLNKTTQARINTPITIYTVERHKRYLFRLINAASNVCPFQLQIEKHNITIIATDGSDIEPISVDTLFVTSGERFDFIVNTQNSIEDYFIRVRALPPCNDTVEDFAVLRYSMDEANQVKIDFLNREVPKTFELFETQKTFNYPGQDGSSSQFPVGKSRKIIESIANAKPDEVFYFFMATPKIDNNVLFSKGNHMKYMVTSDELNNNNIGTINNISLKLPNFPLMLYRKSINESTFCDNSSLKNCIHNSSLCECIHRVKVKLNSVIEFNLIDIEDNSKHPFHLHGHKFYVIDTGYFNDTKADVVEVVKKRRGNLMPILKDTVTIPNGGFVKIKFKADNPGFWLAHCHFDYHFAIGMGFILQVGEMNEMKEPPEGLSGDCNNFMPESIEI</sequence>
<dbReference type="CDD" id="cd13905">
    <property type="entry name" value="CuRO_3_tcLLC2_insect_like"/>
    <property type="match status" value="1"/>
</dbReference>
<evidence type="ECO:0000313" key="8">
    <source>
        <dbReference type="EMBL" id="CAG9811742.1"/>
    </source>
</evidence>
<name>A0A9N9S6Z2_9DIPT</name>
<dbReference type="Proteomes" id="UP001153620">
    <property type="component" value="Chromosome 4"/>
</dbReference>
<dbReference type="GO" id="GO:0016491">
    <property type="term" value="F:oxidoreductase activity"/>
    <property type="evidence" value="ECO:0007669"/>
    <property type="project" value="UniProtKB-KW"/>
</dbReference>
<comment type="similarity">
    <text evidence="1">Belongs to the multicopper oxidase family.</text>
</comment>
<evidence type="ECO:0000256" key="3">
    <source>
        <dbReference type="ARBA" id="ARBA00023002"/>
    </source>
</evidence>
<keyword evidence="2" id="KW-0479">Metal-binding</keyword>
<dbReference type="OrthoDB" id="2121828at2759"/>
<evidence type="ECO:0000256" key="4">
    <source>
        <dbReference type="ARBA" id="ARBA00023008"/>
    </source>
</evidence>
<dbReference type="EMBL" id="OU895880">
    <property type="protein sequence ID" value="CAG9811742.1"/>
    <property type="molecule type" value="Genomic_DNA"/>
</dbReference>
<evidence type="ECO:0000259" key="5">
    <source>
        <dbReference type="Pfam" id="PF00394"/>
    </source>
</evidence>
<dbReference type="SUPFAM" id="SSF49503">
    <property type="entry name" value="Cupredoxins"/>
    <property type="match status" value="3"/>
</dbReference>
<dbReference type="Gene3D" id="2.60.40.420">
    <property type="entry name" value="Cupredoxins - blue copper proteins"/>
    <property type="match status" value="3"/>
</dbReference>
<evidence type="ECO:0000256" key="2">
    <source>
        <dbReference type="ARBA" id="ARBA00022723"/>
    </source>
</evidence>
<evidence type="ECO:0000256" key="1">
    <source>
        <dbReference type="ARBA" id="ARBA00010609"/>
    </source>
</evidence>
<dbReference type="Pfam" id="PF07731">
    <property type="entry name" value="Cu-oxidase_2"/>
    <property type="match status" value="1"/>
</dbReference>
<dbReference type="CDD" id="cd13858">
    <property type="entry name" value="CuRO_1_tcLCC2_insect_like"/>
    <property type="match status" value="1"/>
</dbReference>
<dbReference type="Pfam" id="PF07732">
    <property type="entry name" value="Cu-oxidase_3"/>
    <property type="match status" value="1"/>
</dbReference>
<dbReference type="GO" id="GO:0006826">
    <property type="term" value="P:iron ion transport"/>
    <property type="evidence" value="ECO:0007669"/>
    <property type="project" value="TreeGrafter"/>
</dbReference>
<dbReference type="PANTHER" id="PTHR11709:SF394">
    <property type="entry name" value="FI03373P-RELATED"/>
    <property type="match status" value="1"/>
</dbReference>
<protein>
    <recommendedName>
        <fullName evidence="10">Multicopper oxidase</fullName>
    </recommendedName>
</protein>
<dbReference type="PROSITE" id="PS00080">
    <property type="entry name" value="MULTICOPPER_OXIDASE2"/>
    <property type="match status" value="1"/>
</dbReference>
<dbReference type="CDD" id="cd13884">
    <property type="entry name" value="CuRO_2_tcLCC_insect_like"/>
    <property type="match status" value="1"/>
</dbReference>
<dbReference type="GO" id="GO:0005886">
    <property type="term" value="C:plasma membrane"/>
    <property type="evidence" value="ECO:0007669"/>
    <property type="project" value="TreeGrafter"/>
</dbReference>
<proteinExistence type="inferred from homology"/>
<dbReference type="InterPro" id="IPR001117">
    <property type="entry name" value="Cu-oxidase_2nd"/>
</dbReference>
<evidence type="ECO:0000259" key="7">
    <source>
        <dbReference type="Pfam" id="PF07732"/>
    </source>
</evidence>
<keyword evidence="4" id="KW-0186">Copper</keyword>
<dbReference type="AlphaFoldDB" id="A0A9N9S6Z2"/>
<dbReference type="InterPro" id="IPR011707">
    <property type="entry name" value="Cu-oxidase-like_N"/>
</dbReference>
<dbReference type="InterPro" id="IPR008972">
    <property type="entry name" value="Cupredoxin"/>
</dbReference>
<evidence type="ECO:0008006" key="10">
    <source>
        <dbReference type="Google" id="ProtNLM"/>
    </source>
</evidence>
<reference evidence="8" key="2">
    <citation type="submission" date="2022-10" db="EMBL/GenBank/DDBJ databases">
        <authorList>
            <consortium name="ENA_rothamsted_submissions"/>
            <consortium name="culmorum"/>
            <person name="King R."/>
        </authorList>
    </citation>
    <scope>NUCLEOTIDE SEQUENCE</scope>
</reference>
<dbReference type="FunFam" id="2.60.40.420:FF:000045">
    <property type="entry name" value="Laccase 2"/>
    <property type="match status" value="1"/>
</dbReference>
<dbReference type="FunFam" id="2.60.40.420:FF:000031">
    <property type="entry name" value="Laccase-2 isoform A"/>
    <property type="match status" value="1"/>
</dbReference>
<gene>
    <name evidence="8" type="ORF">CHIRRI_LOCUS14549</name>
</gene>
<feature type="domain" description="Plastocyanin-like" evidence="7">
    <location>
        <begin position="101"/>
        <end position="212"/>
    </location>
</feature>
<evidence type="ECO:0000259" key="6">
    <source>
        <dbReference type="Pfam" id="PF07731"/>
    </source>
</evidence>
<evidence type="ECO:0000313" key="9">
    <source>
        <dbReference type="Proteomes" id="UP001153620"/>
    </source>
</evidence>
<dbReference type="GO" id="GO:0005507">
    <property type="term" value="F:copper ion binding"/>
    <property type="evidence" value="ECO:0007669"/>
    <property type="project" value="InterPro"/>
</dbReference>
<dbReference type="Pfam" id="PF00394">
    <property type="entry name" value="Cu-oxidase"/>
    <property type="match status" value="1"/>
</dbReference>
<keyword evidence="9" id="KW-1185">Reference proteome</keyword>
<feature type="domain" description="Plastocyanin-like" evidence="6">
    <location>
        <begin position="504"/>
        <end position="624"/>
    </location>
</feature>
<dbReference type="InterPro" id="IPR011706">
    <property type="entry name" value="Cu-oxidase_C"/>
</dbReference>
<reference evidence="8" key="1">
    <citation type="submission" date="2022-01" db="EMBL/GenBank/DDBJ databases">
        <authorList>
            <person name="King R."/>
        </authorList>
    </citation>
    <scope>NUCLEOTIDE SEQUENCE</scope>
</reference>
<keyword evidence="3" id="KW-0560">Oxidoreductase</keyword>
<dbReference type="InterPro" id="IPR002355">
    <property type="entry name" value="Cu_oxidase_Cu_BS"/>
</dbReference>